<dbReference type="GO" id="GO:0051792">
    <property type="term" value="P:medium-chain fatty acid biosynthetic process"/>
    <property type="evidence" value="ECO:0007669"/>
    <property type="project" value="TreeGrafter"/>
</dbReference>
<dbReference type="GO" id="GO:0051793">
    <property type="term" value="P:medium-chain fatty acid catabolic process"/>
    <property type="evidence" value="ECO:0007669"/>
    <property type="project" value="TreeGrafter"/>
</dbReference>
<dbReference type="AlphaFoldDB" id="A0A5B7CGL6"/>
<proteinExistence type="inferred from homology"/>
<dbReference type="SUPFAM" id="SSF53474">
    <property type="entry name" value="alpha/beta-Hydrolases"/>
    <property type="match status" value="1"/>
</dbReference>
<accession>A0A5B7CGL6</accession>
<dbReference type="PANTHER" id="PTHR10794">
    <property type="entry name" value="ABHYDROLASE DOMAIN-CONTAINING PROTEIN"/>
    <property type="match status" value="1"/>
</dbReference>
<evidence type="ECO:0000256" key="1">
    <source>
        <dbReference type="ARBA" id="ARBA00010884"/>
    </source>
</evidence>
<sequence>MDWYSDWPRTLVGLTLGAGCLIYYLLDAAKVPLVACRPGAWRGFLEQHLSILQERYWPTPWCYESRCQTIMASVLRARLPDINYRREVVRLKDGGQVSLDWLEATGGGADGGTKGPPGLVLVLPGLTGSSQSEYVKGVVLELQRAGVTSAVLNNRGMGGLSLLVSVWVWRSQVLPIEAAQRSSHVALVVTSRGGHIGFMEGLFPSRAYYSDRLLTQLAISILTNDETIQEVKKEAMQWLTSSLSSGVLIEVRENLIF</sequence>
<comment type="caution">
    <text evidence="2">The sequence shown here is derived from an EMBL/GenBank/DDBJ whole genome shotgun (WGS) entry which is preliminary data.</text>
</comment>
<dbReference type="EMBL" id="VSRR010000027">
    <property type="protein sequence ID" value="MPC08385.1"/>
    <property type="molecule type" value="Genomic_DNA"/>
</dbReference>
<dbReference type="Proteomes" id="UP000324222">
    <property type="component" value="Unassembled WGS sequence"/>
</dbReference>
<dbReference type="GO" id="GO:0047372">
    <property type="term" value="F:monoacylglycerol lipase activity"/>
    <property type="evidence" value="ECO:0007669"/>
    <property type="project" value="TreeGrafter"/>
</dbReference>
<dbReference type="InterPro" id="IPR050960">
    <property type="entry name" value="AB_hydrolase_4_sf"/>
</dbReference>
<keyword evidence="3" id="KW-1185">Reference proteome</keyword>
<name>A0A5B7CGL6_PORTR</name>
<dbReference type="InterPro" id="IPR012020">
    <property type="entry name" value="ABHD4"/>
</dbReference>
<dbReference type="PIRSF" id="PIRSF005211">
    <property type="entry name" value="Ab_hydro_YheT"/>
    <property type="match status" value="1"/>
</dbReference>
<dbReference type="PANTHER" id="PTHR10794:SF63">
    <property type="entry name" value="ALPHA_BETA HYDROLASE 1, ISOFORM A"/>
    <property type="match status" value="1"/>
</dbReference>
<organism evidence="2 3">
    <name type="scientific">Portunus trituberculatus</name>
    <name type="common">Swimming crab</name>
    <name type="synonym">Neptunus trituberculatus</name>
    <dbReference type="NCBI Taxonomy" id="210409"/>
    <lineage>
        <taxon>Eukaryota</taxon>
        <taxon>Metazoa</taxon>
        <taxon>Ecdysozoa</taxon>
        <taxon>Arthropoda</taxon>
        <taxon>Crustacea</taxon>
        <taxon>Multicrustacea</taxon>
        <taxon>Malacostraca</taxon>
        <taxon>Eumalacostraca</taxon>
        <taxon>Eucarida</taxon>
        <taxon>Decapoda</taxon>
        <taxon>Pleocyemata</taxon>
        <taxon>Brachyura</taxon>
        <taxon>Eubrachyura</taxon>
        <taxon>Portunoidea</taxon>
        <taxon>Portunidae</taxon>
        <taxon>Portuninae</taxon>
        <taxon>Portunus</taxon>
    </lineage>
</organism>
<evidence type="ECO:0000313" key="2">
    <source>
        <dbReference type="EMBL" id="MPC08385.1"/>
    </source>
</evidence>
<dbReference type="OrthoDB" id="247542at2759"/>
<protein>
    <submittedName>
        <fullName evidence="2">Phospholipase ABHD3</fullName>
    </submittedName>
</protein>
<comment type="similarity">
    <text evidence="1">Belongs to the AB hydrolase superfamily. AB hydrolase 4 family.</text>
</comment>
<dbReference type="GO" id="GO:0008126">
    <property type="term" value="F:acetylesterase activity"/>
    <property type="evidence" value="ECO:0007669"/>
    <property type="project" value="TreeGrafter"/>
</dbReference>
<dbReference type="InterPro" id="IPR029058">
    <property type="entry name" value="AB_hydrolase_fold"/>
</dbReference>
<evidence type="ECO:0000313" key="3">
    <source>
        <dbReference type="Proteomes" id="UP000324222"/>
    </source>
</evidence>
<gene>
    <name evidence="2" type="primary">Abhd3</name>
    <name evidence="2" type="ORF">E2C01_000971</name>
</gene>
<reference evidence="2 3" key="1">
    <citation type="submission" date="2019-05" db="EMBL/GenBank/DDBJ databases">
        <title>Another draft genome of Portunus trituberculatus and its Hox gene families provides insights of decapod evolution.</title>
        <authorList>
            <person name="Jeong J.-H."/>
            <person name="Song I."/>
            <person name="Kim S."/>
            <person name="Choi T."/>
            <person name="Kim D."/>
            <person name="Ryu S."/>
            <person name="Kim W."/>
        </authorList>
    </citation>
    <scope>NUCLEOTIDE SEQUENCE [LARGE SCALE GENOMIC DNA]</scope>
    <source>
        <tissue evidence="2">Muscle</tissue>
    </source>
</reference>